<evidence type="ECO:0000256" key="1">
    <source>
        <dbReference type="ARBA" id="ARBA00004123"/>
    </source>
</evidence>
<dbReference type="SMART" id="SM00355">
    <property type="entry name" value="ZnF_C2H2"/>
    <property type="match status" value="3"/>
</dbReference>
<dbReference type="InterPro" id="IPR000210">
    <property type="entry name" value="BTB/POZ_dom"/>
</dbReference>
<accession>A0A7R8XCJ2</accession>
<comment type="similarity">
    <text evidence="7">Belongs to the snail C2H2-type zinc-finger protein family.</text>
</comment>
<dbReference type="SUPFAM" id="SSF54695">
    <property type="entry name" value="POZ domain"/>
    <property type="match status" value="1"/>
</dbReference>
<dbReference type="GO" id="GO:0005634">
    <property type="term" value="C:nucleus"/>
    <property type="evidence" value="ECO:0007669"/>
    <property type="project" value="UniProtKB-SubCell"/>
</dbReference>
<dbReference type="PROSITE" id="PS50157">
    <property type="entry name" value="ZINC_FINGER_C2H2_2"/>
    <property type="match status" value="2"/>
</dbReference>
<keyword evidence="5" id="KW-0862">Zinc</keyword>
<dbReference type="GO" id="GO:0000978">
    <property type="term" value="F:RNA polymerase II cis-regulatory region sequence-specific DNA binding"/>
    <property type="evidence" value="ECO:0007669"/>
    <property type="project" value="TreeGrafter"/>
</dbReference>
<feature type="domain" description="C2H2-type" evidence="11">
    <location>
        <begin position="467"/>
        <end position="495"/>
    </location>
</feature>
<evidence type="ECO:0000256" key="4">
    <source>
        <dbReference type="ARBA" id="ARBA00022771"/>
    </source>
</evidence>
<evidence type="ECO:0000256" key="8">
    <source>
        <dbReference type="PROSITE-ProRule" id="PRU00042"/>
    </source>
</evidence>
<dbReference type="Gene3D" id="3.30.710.10">
    <property type="entry name" value="Potassium Channel Kv1.1, Chain A"/>
    <property type="match status" value="1"/>
</dbReference>
<dbReference type="GO" id="GO:0000981">
    <property type="term" value="F:DNA-binding transcription factor activity, RNA polymerase II-specific"/>
    <property type="evidence" value="ECO:0007669"/>
    <property type="project" value="TreeGrafter"/>
</dbReference>
<keyword evidence="4 8" id="KW-0863">Zinc-finger</keyword>
<dbReference type="PROSITE" id="PS50097">
    <property type="entry name" value="BTB"/>
    <property type="match status" value="1"/>
</dbReference>
<evidence type="ECO:0000256" key="2">
    <source>
        <dbReference type="ARBA" id="ARBA00022723"/>
    </source>
</evidence>
<dbReference type="SMART" id="SM00225">
    <property type="entry name" value="BTB"/>
    <property type="match status" value="1"/>
</dbReference>
<dbReference type="InterPro" id="IPR050527">
    <property type="entry name" value="Snail/Krueppel_Znf"/>
</dbReference>
<evidence type="ECO:0000256" key="6">
    <source>
        <dbReference type="ARBA" id="ARBA00023242"/>
    </source>
</evidence>
<name>A0A7R8XCJ2_9CRUS</name>
<evidence type="ECO:0000256" key="7">
    <source>
        <dbReference type="ARBA" id="ARBA00037948"/>
    </source>
</evidence>
<protein>
    <submittedName>
        <fullName evidence="12">Uncharacterized protein</fullName>
    </submittedName>
</protein>
<dbReference type="InterPro" id="IPR011333">
    <property type="entry name" value="SKP1/BTB/POZ_sf"/>
</dbReference>
<dbReference type="AlphaFoldDB" id="A0A7R8XCJ2"/>
<dbReference type="SUPFAM" id="SSF57667">
    <property type="entry name" value="beta-beta-alpha zinc fingers"/>
    <property type="match status" value="1"/>
</dbReference>
<keyword evidence="6" id="KW-0539">Nucleus</keyword>
<dbReference type="InterPro" id="IPR036236">
    <property type="entry name" value="Znf_C2H2_sf"/>
</dbReference>
<evidence type="ECO:0000259" key="11">
    <source>
        <dbReference type="PROSITE" id="PS50157"/>
    </source>
</evidence>
<dbReference type="OrthoDB" id="7437528at2759"/>
<feature type="domain" description="BTB" evidence="10">
    <location>
        <begin position="26"/>
        <end position="87"/>
    </location>
</feature>
<dbReference type="Proteomes" id="UP000677054">
    <property type="component" value="Unassembled WGS sequence"/>
</dbReference>
<comment type="subcellular location">
    <subcellularLocation>
        <location evidence="1">Nucleus</location>
    </subcellularLocation>
</comment>
<keyword evidence="2" id="KW-0479">Metal-binding</keyword>
<dbReference type="EMBL" id="LR900841">
    <property type="protein sequence ID" value="CAD7247065.1"/>
    <property type="molecule type" value="Genomic_DNA"/>
</dbReference>
<evidence type="ECO:0000313" key="12">
    <source>
        <dbReference type="EMBL" id="CAD7247065.1"/>
    </source>
</evidence>
<feature type="region of interest" description="Disordered" evidence="9">
    <location>
        <begin position="375"/>
        <end position="400"/>
    </location>
</feature>
<dbReference type="PANTHER" id="PTHR24388">
    <property type="entry name" value="ZINC FINGER PROTEIN"/>
    <property type="match status" value="1"/>
</dbReference>
<evidence type="ECO:0000256" key="3">
    <source>
        <dbReference type="ARBA" id="ARBA00022737"/>
    </source>
</evidence>
<gene>
    <name evidence="12" type="ORF">DSTB1V02_LOCUS6904</name>
</gene>
<reference evidence="12" key="1">
    <citation type="submission" date="2020-11" db="EMBL/GenBank/DDBJ databases">
        <authorList>
            <person name="Tran Van P."/>
        </authorList>
    </citation>
    <scope>NUCLEOTIDE SEQUENCE</scope>
</reference>
<organism evidence="12">
    <name type="scientific">Darwinula stevensoni</name>
    <dbReference type="NCBI Taxonomy" id="69355"/>
    <lineage>
        <taxon>Eukaryota</taxon>
        <taxon>Metazoa</taxon>
        <taxon>Ecdysozoa</taxon>
        <taxon>Arthropoda</taxon>
        <taxon>Crustacea</taxon>
        <taxon>Oligostraca</taxon>
        <taxon>Ostracoda</taxon>
        <taxon>Podocopa</taxon>
        <taxon>Podocopida</taxon>
        <taxon>Darwinulocopina</taxon>
        <taxon>Darwinuloidea</taxon>
        <taxon>Darwinulidae</taxon>
        <taxon>Darwinula</taxon>
    </lineage>
</organism>
<evidence type="ECO:0000313" key="13">
    <source>
        <dbReference type="Proteomes" id="UP000677054"/>
    </source>
</evidence>
<dbReference type="PANTHER" id="PTHR24388:SF54">
    <property type="entry name" value="PROTEIN ESCARGOT"/>
    <property type="match status" value="1"/>
</dbReference>
<dbReference type="PROSITE" id="PS00028">
    <property type="entry name" value="ZINC_FINGER_C2H2_1"/>
    <property type="match status" value="3"/>
</dbReference>
<proteinExistence type="inferred from homology"/>
<evidence type="ECO:0000256" key="9">
    <source>
        <dbReference type="SAM" id="MobiDB-lite"/>
    </source>
</evidence>
<feature type="domain" description="C2H2-type" evidence="11">
    <location>
        <begin position="495"/>
        <end position="518"/>
    </location>
</feature>
<dbReference type="GO" id="GO:0008270">
    <property type="term" value="F:zinc ion binding"/>
    <property type="evidence" value="ECO:0007669"/>
    <property type="project" value="UniProtKB-KW"/>
</dbReference>
<sequence>MKLQIYNFKEELEAEMGLLWGAGAVCDVLLVCQDGKLKAHSALLMNVSDLFKDVLSRFPAAEEKVVFLPDECVRHVLAFLQLIYHGETSRFLNLGDLEKLTSLFKLLHASFNNLGAVTDQTNICEVSSAGDETSPESIIDETLAETMGLLDNMVMKFLDLPLTEEILVDSGDRPPEESVEPMASLRDDICSSPRLSDEPYVLNWKENDEHLYSKFTSESQFKSYSIGEEHAYSEMQGLSKDPFWNTAASMDHSYTGDASTPSKKQTVLENPDHAYTISKTVTETSSRKLHVLSDESKLDLSVSEAVLPDHAYSNHMDIGVSVSVEDSGKENHSSDVGTELMLDGRPPDSFNENLNNLLPEDEMAQLSYSQPIKEACSVGDPESSSSSLKPPCEAQKTLTESSDSIKEIPLVFRELKLIPTGKIPIPRLKPSSLLPASVPSCNACKMRFHSSRALKTHIKESHSQPGYRCPTCGSFFLDYHSRRYHIKKEHTELNFQCKSCEENFPTKYLLQKHERTKHPKPVKEAFS</sequence>
<dbReference type="Pfam" id="PF00651">
    <property type="entry name" value="BTB"/>
    <property type="match status" value="1"/>
</dbReference>
<dbReference type="Gene3D" id="3.30.160.60">
    <property type="entry name" value="Classic Zinc Finger"/>
    <property type="match status" value="1"/>
</dbReference>
<evidence type="ECO:0000259" key="10">
    <source>
        <dbReference type="PROSITE" id="PS50097"/>
    </source>
</evidence>
<feature type="region of interest" description="Disordered" evidence="9">
    <location>
        <begin position="168"/>
        <end position="191"/>
    </location>
</feature>
<keyword evidence="3" id="KW-0677">Repeat</keyword>
<keyword evidence="13" id="KW-1185">Reference proteome</keyword>
<dbReference type="InterPro" id="IPR013087">
    <property type="entry name" value="Znf_C2H2_type"/>
</dbReference>
<evidence type="ECO:0000256" key="5">
    <source>
        <dbReference type="ARBA" id="ARBA00022833"/>
    </source>
</evidence>
<dbReference type="EMBL" id="CAJPEV010001324">
    <property type="protein sequence ID" value="CAG0892049.1"/>
    <property type="molecule type" value="Genomic_DNA"/>
</dbReference>